<protein>
    <recommendedName>
        <fullName evidence="2">Chitin-binding type-2 domain-containing protein</fullName>
    </recommendedName>
</protein>
<dbReference type="GO" id="GO:0005576">
    <property type="term" value="C:extracellular region"/>
    <property type="evidence" value="ECO:0007669"/>
    <property type="project" value="InterPro"/>
</dbReference>
<dbReference type="Gene3D" id="2.170.140.10">
    <property type="entry name" value="Chitin binding domain"/>
    <property type="match status" value="1"/>
</dbReference>
<name>A0AAV7XUN8_9NEOP</name>
<proteinExistence type="predicted"/>
<dbReference type="SMART" id="SM00494">
    <property type="entry name" value="ChtBD2"/>
    <property type="match status" value="1"/>
</dbReference>
<feature type="domain" description="Chitin-binding type-2" evidence="2">
    <location>
        <begin position="115"/>
        <end position="169"/>
    </location>
</feature>
<evidence type="ECO:0000313" key="4">
    <source>
        <dbReference type="Proteomes" id="UP001075354"/>
    </source>
</evidence>
<keyword evidence="1" id="KW-0732">Signal</keyword>
<dbReference type="AlphaFoldDB" id="A0AAV7XUN8"/>
<dbReference type="PROSITE" id="PS50940">
    <property type="entry name" value="CHIT_BIND_II"/>
    <property type="match status" value="1"/>
</dbReference>
<evidence type="ECO:0000259" key="2">
    <source>
        <dbReference type="PROSITE" id="PS50940"/>
    </source>
</evidence>
<dbReference type="InterPro" id="IPR036508">
    <property type="entry name" value="Chitin-bd_dom_sf"/>
</dbReference>
<feature type="signal peptide" evidence="1">
    <location>
        <begin position="1"/>
        <end position="21"/>
    </location>
</feature>
<dbReference type="SUPFAM" id="SSF57625">
    <property type="entry name" value="Invertebrate chitin-binding proteins"/>
    <property type="match status" value="1"/>
</dbReference>
<accession>A0AAV7XUN8</accession>
<dbReference type="Proteomes" id="UP001075354">
    <property type="component" value="Chromosome 4"/>
</dbReference>
<sequence length="276" mass="29259">MAAFSTTSLLLLAAVVAAAAAAELASLSAFHRRADRAVLRATVSNPNCSNKEWSGCTDCRTRRHCQLVAPNIWQESTPVSCSGSTPYCSEGDANTDSSCVADSTCTAPAPTPTTDFNCVGNGYYPHPTDCNKYYVCLDGDAYAASCSDYTGTHFDAASGLCKQGIACTTARCPGGGTQSFITWPTASWITASCLTSNDINKAFFSQCEKGSIWDGKKCDQGACIKEGRFKDPLDTAEKPTRYIECVDLGSGKFNVPKAVTCPKGNFDETLGQCRVA</sequence>
<dbReference type="Pfam" id="PF01607">
    <property type="entry name" value="CBM_14"/>
    <property type="match status" value="1"/>
</dbReference>
<dbReference type="EMBL" id="JAPTSV010000004">
    <property type="protein sequence ID" value="KAJ1528536.1"/>
    <property type="molecule type" value="Genomic_DNA"/>
</dbReference>
<evidence type="ECO:0000313" key="3">
    <source>
        <dbReference type="EMBL" id="KAJ1528536.1"/>
    </source>
</evidence>
<keyword evidence="4" id="KW-1185">Reference proteome</keyword>
<comment type="caution">
    <text evidence="3">The sequence shown here is derived from an EMBL/GenBank/DDBJ whole genome shotgun (WGS) entry which is preliminary data.</text>
</comment>
<feature type="chain" id="PRO_5043316849" description="Chitin-binding type-2 domain-containing protein" evidence="1">
    <location>
        <begin position="22"/>
        <end position="276"/>
    </location>
</feature>
<dbReference type="GO" id="GO:0008061">
    <property type="term" value="F:chitin binding"/>
    <property type="evidence" value="ECO:0007669"/>
    <property type="project" value="InterPro"/>
</dbReference>
<organism evidence="3 4">
    <name type="scientific">Megalurothrips usitatus</name>
    <name type="common">bean blossom thrips</name>
    <dbReference type="NCBI Taxonomy" id="439358"/>
    <lineage>
        <taxon>Eukaryota</taxon>
        <taxon>Metazoa</taxon>
        <taxon>Ecdysozoa</taxon>
        <taxon>Arthropoda</taxon>
        <taxon>Hexapoda</taxon>
        <taxon>Insecta</taxon>
        <taxon>Pterygota</taxon>
        <taxon>Neoptera</taxon>
        <taxon>Paraneoptera</taxon>
        <taxon>Thysanoptera</taxon>
        <taxon>Terebrantia</taxon>
        <taxon>Thripoidea</taxon>
        <taxon>Thripidae</taxon>
        <taxon>Megalurothrips</taxon>
    </lineage>
</organism>
<reference evidence="3" key="1">
    <citation type="submission" date="2022-12" db="EMBL/GenBank/DDBJ databases">
        <title>Chromosome-level genome assembly of the bean flower thrips Megalurothrips usitatus.</title>
        <authorList>
            <person name="Ma L."/>
            <person name="Liu Q."/>
            <person name="Li H."/>
            <person name="Cai W."/>
        </authorList>
    </citation>
    <scope>NUCLEOTIDE SEQUENCE</scope>
    <source>
        <strain evidence="3">Cailab_2022a</strain>
    </source>
</reference>
<evidence type="ECO:0000256" key="1">
    <source>
        <dbReference type="SAM" id="SignalP"/>
    </source>
</evidence>
<gene>
    <name evidence="3" type="ORF">ONE63_006942</name>
</gene>
<dbReference type="InterPro" id="IPR002557">
    <property type="entry name" value="Chitin-bd_dom"/>
</dbReference>